<sequence>MNKTILSLSLSRAILLTISGDTYADDLYGPTRSYAQSPMQSNALSNVLRNARSLPDDSIEAYTSLTAASVWAETNDYMLDYYHNQLEIGTRWQVNEQWQWELNYRWTFAADNHLDNLTIAFHDFFGIGQNGRDTVDKHRFYISMPEYGVHEEGFEGETLSSAISTYVQYQLYQDQHHALSVGGSLYYNDVNSGPFEGSSFEQGLQLNYAYQKEQHAIYAMFGMTHRNKEVSIADIPYRKDTLAFATGYRYAFTRQHHILAEYHIYQGATEGPDDFSDPSNEFVLGYRYVMDSSALEVLMIENARNMDNSTDIAFTFGYRYLFKSRAD</sequence>
<dbReference type="InterPro" id="IPR021523">
    <property type="entry name" value="DUF3187"/>
</dbReference>
<organism evidence="1 2">
    <name type="scientific">Vibrio vulnificus</name>
    <dbReference type="NCBI Taxonomy" id="672"/>
    <lineage>
        <taxon>Bacteria</taxon>
        <taxon>Pseudomonadati</taxon>
        <taxon>Pseudomonadota</taxon>
        <taxon>Gammaproteobacteria</taxon>
        <taxon>Vibrionales</taxon>
        <taxon>Vibrionaceae</taxon>
        <taxon>Vibrio</taxon>
    </lineage>
</organism>
<evidence type="ECO:0000313" key="2">
    <source>
        <dbReference type="Proteomes" id="UP000237466"/>
    </source>
</evidence>
<dbReference type="EMBL" id="PDGH01000146">
    <property type="protein sequence ID" value="POB41700.1"/>
    <property type="molecule type" value="Genomic_DNA"/>
</dbReference>
<accession>A0A2S3QV06</accession>
<dbReference type="AlphaFoldDB" id="A0A2S3QV06"/>
<dbReference type="Proteomes" id="UP000237466">
    <property type="component" value="Unassembled WGS sequence"/>
</dbReference>
<protein>
    <recommendedName>
        <fullName evidence="3">DUF3187 family protein</fullName>
    </recommendedName>
</protein>
<dbReference type="Pfam" id="PF11383">
    <property type="entry name" value="DUF3187"/>
    <property type="match status" value="1"/>
</dbReference>
<dbReference type="SUPFAM" id="SSF56935">
    <property type="entry name" value="Porins"/>
    <property type="match status" value="1"/>
</dbReference>
<gene>
    <name evidence="1" type="ORF">CRN52_22140</name>
</gene>
<evidence type="ECO:0000313" key="1">
    <source>
        <dbReference type="EMBL" id="POB41700.1"/>
    </source>
</evidence>
<evidence type="ECO:0008006" key="3">
    <source>
        <dbReference type="Google" id="ProtNLM"/>
    </source>
</evidence>
<dbReference type="RefSeq" id="WP_103201177.1">
    <property type="nucleotide sequence ID" value="NZ_PDGH01000146.1"/>
</dbReference>
<comment type="caution">
    <text evidence="1">The sequence shown here is derived from an EMBL/GenBank/DDBJ whole genome shotgun (WGS) entry which is preliminary data.</text>
</comment>
<proteinExistence type="predicted"/>
<name>A0A2S3QV06_VIBVL</name>
<reference evidence="1 2" key="1">
    <citation type="journal article" date="2018" name="Front. Microbiol.">
        <title>Phylogeny of Vibrio vulnificus from the Analysis of the Core-Genome: Implications for Intra-Species Taxonomy.</title>
        <authorList>
            <person name="Roig F.J."/>
            <person name="Gonzalez-Candelas F."/>
            <person name="Sanjuan E."/>
            <person name="Fouz B."/>
            <person name="Feil E.J."/>
            <person name="Llorens C."/>
            <person name="Baker-Austin C."/>
            <person name="Oliver J.D."/>
            <person name="Danin-Poleg Y."/>
            <person name="Gibas C.J."/>
            <person name="Kashi Y."/>
            <person name="Gulig P.A."/>
            <person name="Morrison S.S."/>
            <person name="Amaro C."/>
        </authorList>
    </citation>
    <scope>NUCLEOTIDE SEQUENCE [LARGE SCALE GENOMIC DNA]</scope>
    <source>
        <strain evidence="1 2">CECT4608</strain>
    </source>
</reference>